<proteinExistence type="predicted"/>
<evidence type="ECO:0000313" key="2">
    <source>
        <dbReference type="Proteomes" id="UP000649955"/>
    </source>
</evidence>
<reference evidence="2" key="1">
    <citation type="journal article" date="2019" name="Int. J. Syst. Evol. Microbiol.">
        <title>The Global Catalogue of Microorganisms (GCM) 10K type strain sequencing project: providing services to taxonomists for standard genome sequencing and annotation.</title>
        <authorList>
            <consortium name="The Broad Institute Genomics Platform"/>
            <consortium name="The Broad Institute Genome Sequencing Center for Infectious Disease"/>
            <person name="Wu L."/>
            <person name="Ma J."/>
        </authorList>
    </citation>
    <scope>NUCLEOTIDE SEQUENCE [LARGE SCALE GENOMIC DNA]</scope>
    <source>
        <strain evidence="2">CGMCC 4.7680</strain>
    </source>
</reference>
<accession>A0ABQ3KPK3</accession>
<organism evidence="1 2">
    <name type="scientific">Amycolatopsis bullii</name>
    <dbReference type="NCBI Taxonomy" id="941987"/>
    <lineage>
        <taxon>Bacteria</taxon>
        <taxon>Bacillati</taxon>
        <taxon>Actinomycetota</taxon>
        <taxon>Actinomycetes</taxon>
        <taxon>Pseudonocardiales</taxon>
        <taxon>Pseudonocardiaceae</taxon>
        <taxon>Amycolatopsis</taxon>
    </lineage>
</organism>
<evidence type="ECO:0000313" key="1">
    <source>
        <dbReference type="EMBL" id="GHG41226.1"/>
    </source>
</evidence>
<gene>
    <name evidence="1" type="ORF">GCM10017567_73420</name>
</gene>
<comment type="caution">
    <text evidence="1">The sequence shown here is derived from an EMBL/GenBank/DDBJ whole genome shotgun (WGS) entry which is preliminary data.</text>
</comment>
<dbReference type="EMBL" id="BNAW01000050">
    <property type="protein sequence ID" value="GHG41226.1"/>
    <property type="molecule type" value="Genomic_DNA"/>
</dbReference>
<keyword evidence="2" id="KW-1185">Reference proteome</keyword>
<name>A0ABQ3KPK3_9PSEU</name>
<dbReference type="Proteomes" id="UP000649955">
    <property type="component" value="Unassembled WGS sequence"/>
</dbReference>
<sequence length="54" mass="5967">MLRHGDGLHELIERHPALQAWAASKLSTVVFRPARAGDALVAKVRRVLLESEPP</sequence>
<protein>
    <submittedName>
        <fullName evidence="1">Uncharacterized protein</fullName>
    </submittedName>
</protein>